<dbReference type="InterPro" id="IPR011486">
    <property type="entry name" value="BBP2"/>
</dbReference>
<feature type="chain" id="PRO_5043537781" evidence="2">
    <location>
        <begin position="24"/>
        <end position="498"/>
    </location>
</feature>
<reference evidence="3" key="1">
    <citation type="submission" date="2023-08" db="EMBL/GenBank/DDBJ databases">
        <authorList>
            <person name="Messyasz A."/>
            <person name="Mannisto M.K."/>
            <person name="Kerkhof L.J."/>
            <person name="Haggblom M."/>
        </authorList>
    </citation>
    <scope>NUCLEOTIDE SEQUENCE</scope>
    <source>
        <strain evidence="3">M8UP23</strain>
    </source>
</reference>
<dbReference type="AlphaFoldDB" id="A0AAU7ZEP4"/>
<protein>
    <submittedName>
        <fullName evidence="3">Porin</fullName>
    </submittedName>
</protein>
<proteinExistence type="predicted"/>
<dbReference type="RefSeq" id="WP_353069422.1">
    <property type="nucleotide sequence ID" value="NZ_CP132932.1"/>
</dbReference>
<evidence type="ECO:0000256" key="1">
    <source>
        <dbReference type="SAM" id="Coils"/>
    </source>
</evidence>
<reference evidence="3" key="2">
    <citation type="journal article" date="2024" name="Environ. Microbiol.">
        <title>Genome analysis and description of Tunturibacter gen. nov. expands the diversity of Terriglobia in tundra soils.</title>
        <authorList>
            <person name="Messyasz A."/>
            <person name="Mannisto M.K."/>
            <person name="Kerkhof L.J."/>
            <person name="Haggblom M.M."/>
        </authorList>
    </citation>
    <scope>NUCLEOTIDE SEQUENCE</scope>
    <source>
        <strain evidence="3">M8UP23</strain>
    </source>
</reference>
<evidence type="ECO:0000313" key="3">
    <source>
        <dbReference type="EMBL" id="XCB27217.1"/>
    </source>
</evidence>
<evidence type="ECO:0000256" key="2">
    <source>
        <dbReference type="SAM" id="SignalP"/>
    </source>
</evidence>
<sequence>MRCFNRLILFSLFLVVFSGFEAAAQTTTTAPTNADVQELRQTVRDLAQRVSALEAELHKEQRVTTTEVATLRPAVLVGPAADVRSSVESVSSSSVAATIPSSTTVNTQSTPAPISPVASVLPTQLPGGATLNYTFDGYYDYDFNHPIGRVQYLRAYDVLSNAFSINQADVVLALDPDVAAGRRYGVRLDLQFGQATETLQGSPQNEPRPDIYRNIFQVYGTYVVPLGKGLTVDVGKWASSLGIEGNYTKDQVNYSRSFFFNYLPFYHAGVRTSYKVNDKLAVNYWLVNGTDQSEPTNSFKDELFGFTAQPAKSVLWNFNYYLGQDHPDAAPATNCTAPVQPGLCLQAITPAPDGKQHIFDSYVTWNATPKLALSLEGDYLISREWANAAPGESSAPSHVDGGAVYARYQLTPKMALGGRTEYLSDRGGLFSGTTQALKEFTGTYEYKFGDGFLTRVEYRRDWSNVPYFLTNKPGMLSSSQPTLTVGMVWWVGGKQGAW</sequence>
<keyword evidence="1" id="KW-0175">Coiled coil</keyword>
<organism evidence="3">
    <name type="scientific">Tunturiibacter empetritectus</name>
    <dbReference type="NCBI Taxonomy" id="3069691"/>
    <lineage>
        <taxon>Bacteria</taxon>
        <taxon>Pseudomonadati</taxon>
        <taxon>Acidobacteriota</taxon>
        <taxon>Terriglobia</taxon>
        <taxon>Terriglobales</taxon>
        <taxon>Acidobacteriaceae</taxon>
        <taxon>Tunturiibacter</taxon>
    </lineage>
</organism>
<dbReference type="EMBL" id="CP132932">
    <property type="protein sequence ID" value="XCB27217.1"/>
    <property type="molecule type" value="Genomic_DNA"/>
</dbReference>
<name>A0AAU7ZEP4_9BACT</name>
<feature type="signal peptide" evidence="2">
    <location>
        <begin position="1"/>
        <end position="23"/>
    </location>
</feature>
<accession>A0AAU7ZEP4</accession>
<dbReference type="Pfam" id="PF07642">
    <property type="entry name" value="BBP2"/>
    <property type="match status" value="1"/>
</dbReference>
<feature type="coiled-coil region" evidence="1">
    <location>
        <begin position="36"/>
        <end position="63"/>
    </location>
</feature>
<dbReference type="KEGG" id="temp:RBB75_02575"/>
<keyword evidence="2" id="KW-0732">Signal</keyword>
<gene>
    <name evidence="3" type="ORF">RBB75_02575</name>
</gene>